<keyword evidence="2" id="KW-1185">Reference proteome</keyword>
<name>F4XPI9_9CYAN</name>
<evidence type="ECO:0000313" key="1">
    <source>
        <dbReference type="EMBL" id="EGJ33443.1"/>
    </source>
</evidence>
<sequence>MGNGEPKGIGWGFGKNLNRGLEGFKISPSKALILENPKRGFNQKIFWFKANFGTPRP</sequence>
<reference evidence="2" key="1">
    <citation type="journal article" date="2011" name="Proc. Natl. Acad. Sci. U.S.A.">
        <title>Genomic insights into the physiology and ecology of the marine filamentous cyanobacterium Lyngbya majuscula.</title>
        <authorList>
            <person name="Jones A.C."/>
            <person name="Monroe E.A."/>
            <person name="Podell S."/>
            <person name="Hess W.R."/>
            <person name="Klages S."/>
            <person name="Esquenazi E."/>
            <person name="Niessen S."/>
            <person name="Hoover H."/>
            <person name="Rothmann M."/>
            <person name="Lasken R.S."/>
            <person name="Yates J.R.III."/>
            <person name="Reinhardt R."/>
            <person name="Kube M."/>
            <person name="Burkart M.D."/>
            <person name="Allen E.E."/>
            <person name="Dorrestein P.C."/>
            <person name="Gerwick W.H."/>
            <person name="Gerwick L."/>
        </authorList>
    </citation>
    <scope>NUCLEOTIDE SEQUENCE [LARGE SCALE GENOMIC DNA]</scope>
    <source>
        <strain evidence="2">3L</strain>
    </source>
</reference>
<evidence type="ECO:0000313" key="2">
    <source>
        <dbReference type="Proteomes" id="UP000003959"/>
    </source>
</evidence>
<dbReference type="HOGENOM" id="CLU_2991801_0_0_3"/>
<proteinExistence type="predicted"/>
<dbReference type="EMBL" id="GL890848">
    <property type="protein sequence ID" value="EGJ33443.1"/>
    <property type="molecule type" value="Genomic_DNA"/>
</dbReference>
<accession>F4XPI9</accession>
<dbReference type="AlphaFoldDB" id="F4XPI9"/>
<gene>
    <name evidence="1" type="ORF">LYNGBM3L_34950</name>
</gene>
<organism evidence="1 2">
    <name type="scientific">Moorena producens 3L</name>
    <dbReference type="NCBI Taxonomy" id="489825"/>
    <lineage>
        <taxon>Bacteria</taxon>
        <taxon>Bacillati</taxon>
        <taxon>Cyanobacteriota</taxon>
        <taxon>Cyanophyceae</taxon>
        <taxon>Coleofasciculales</taxon>
        <taxon>Coleofasciculaceae</taxon>
        <taxon>Moorena</taxon>
    </lineage>
</organism>
<protein>
    <submittedName>
        <fullName evidence="1">Uncharacterized protein</fullName>
    </submittedName>
</protein>
<dbReference type="Proteomes" id="UP000003959">
    <property type="component" value="Unassembled WGS sequence"/>
</dbReference>